<evidence type="ECO:0000313" key="3">
    <source>
        <dbReference type="Proteomes" id="UP001190825"/>
    </source>
</evidence>
<dbReference type="Proteomes" id="UP001190825">
    <property type="component" value="Unassembled WGS sequence"/>
</dbReference>
<dbReference type="RefSeq" id="WP_011975970.1">
    <property type="nucleotide sequence ID" value="NZ_ATYC01000022.1"/>
</dbReference>
<accession>A0A508WUT4</accession>
<gene>
    <name evidence="1" type="ORF">BMJ33_07635</name>
    <name evidence="2" type="ORF">EMEDMD4_220103</name>
</gene>
<reference evidence="1" key="1">
    <citation type="submission" date="2017-04" db="EMBL/GenBank/DDBJ databases">
        <authorList>
            <person name="Porter S."/>
            <person name="Friesen M.L."/>
            <person name="Faber-Hammond J."/>
        </authorList>
    </citation>
    <scope>NUCLEOTIDE SEQUENCE</scope>
    <source>
        <strain evidence="1">Str16</strain>
    </source>
</reference>
<reference evidence="2" key="3">
    <citation type="submission" date="2019-06" db="EMBL/GenBank/DDBJ databases">
        <authorList>
            <person name="Le Quere A."/>
            <person name="Colella S."/>
        </authorList>
    </citation>
    <scope>NUCLEOTIDE SEQUENCE</scope>
    <source>
        <strain evidence="2">EmedicaeMD41</strain>
    </source>
</reference>
<sequence length="79" mass="8536">MKPEERIAAAQALLDMPLFHLLMGELETAAVNACVNARHTDHETRAAFAAEVRAIRNFKGKIKFLAEEQSSACGKGAPA</sequence>
<reference evidence="1 3" key="2">
    <citation type="journal article" date="2018" name="FEMS Microbiol. Ecol.">
        <title>Co-invading symbiotic mutualists of Medicago polymorpha retain high ancestral diversity and contain diverse accessory genomes.</title>
        <authorList>
            <person name="Porter S.S."/>
            <person name="Faber-Hammond J.J."/>
            <person name="Friesen M.L."/>
        </authorList>
    </citation>
    <scope>NUCLEOTIDE SEQUENCE [LARGE SCALE GENOMIC DNA]</scope>
    <source>
        <strain evidence="1 3">Str16</strain>
    </source>
</reference>
<protein>
    <submittedName>
        <fullName evidence="2">Uncharacterized protein</fullName>
    </submittedName>
</protein>
<proteinExistence type="predicted"/>
<dbReference type="AlphaFoldDB" id="A0A508WUT4"/>
<dbReference type="GeneID" id="61613650"/>
<organism evidence="2">
    <name type="scientific">Sinorhizobium medicae</name>
    <dbReference type="NCBI Taxonomy" id="110321"/>
    <lineage>
        <taxon>Bacteria</taxon>
        <taxon>Pseudomonadati</taxon>
        <taxon>Pseudomonadota</taxon>
        <taxon>Alphaproteobacteria</taxon>
        <taxon>Hyphomicrobiales</taxon>
        <taxon>Rhizobiaceae</taxon>
        <taxon>Sinorhizobium/Ensifer group</taxon>
        <taxon>Sinorhizobium</taxon>
    </lineage>
</organism>
<dbReference type="Proteomes" id="UP000507954">
    <property type="component" value="Unassembled WGS sequence"/>
</dbReference>
<dbReference type="EMBL" id="NBUC01000055">
    <property type="protein sequence ID" value="PLU06112.1"/>
    <property type="molecule type" value="Genomic_DNA"/>
</dbReference>
<dbReference type="EMBL" id="CABFNB010000087">
    <property type="protein sequence ID" value="VTZ60985.1"/>
    <property type="molecule type" value="Genomic_DNA"/>
</dbReference>
<dbReference type="OMA" id="FCAKLKF"/>
<evidence type="ECO:0000313" key="1">
    <source>
        <dbReference type="EMBL" id="PLU06112.1"/>
    </source>
</evidence>
<keyword evidence="3" id="KW-1185">Reference proteome</keyword>
<name>A0A508WUT4_9HYPH</name>
<evidence type="ECO:0000313" key="2">
    <source>
        <dbReference type="EMBL" id="VTZ60985.1"/>
    </source>
</evidence>